<evidence type="ECO:0000256" key="1">
    <source>
        <dbReference type="PROSITE-ProRule" id="PRU00169"/>
    </source>
</evidence>
<keyword evidence="1" id="KW-0597">Phosphoprotein</keyword>
<dbReference type="Pfam" id="PF04397">
    <property type="entry name" value="LytTR"/>
    <property type="match status" value="1"/>
</dbReference>
<dbReference type="GO" id="GO:0003677">
    <property type="term" value="F:DNA binding"/>
    <property type="evidence" value="ECO:0007669"/>
    <property type="project" value="InterPro"/>
</dbReference>
<dbReference type="Pfam" id="PF00072">
    <property type="entry name" value="Response_reg"/>
    <property type="match status" value="1"/>
</dbReference>
<evidence type="ECO:0000313" key="5">
    <source>
        <dbReference type="EMBL" id="KYG73760.1"/>
    </source>
</evidence>
<dbReference type="Gene3D" id="2.40.50.1020">
    <property type="entry name" value="LytTr DNA-binding domain"/>
    <property type="match status" value="1"/>
</dbReference>
<keyword evidence="6" id="KW-1185">Reference proteome</keyword>
<feature type="modified residue" description="4-aspartylphosphate" evidence="1">
    <location>
        <position position="55"/>
    </location>
</feature>
<dbReference type="SMART" id="SM00448">
    <property type="entry name" value="REC"/>
    <property type="match status" value="1"/>
</dbReference>
<dbReference type="OrthoDB" id="1646880at2"/>
<dbReference type="STRING" id="333140.AWW68_13855"/>
<evidence type="ECO:0000313" key="6">
    <source>
        <dbReference type="Proteomes" id="UP000075606"/>
    </source>
</evidence>
<feature type="coiled-coil region" evidence="2">
    <location>
        <begin position="108"/>
        <end position="135"/>
    </location>
</feature>
<feature type="domain" description="Response regulatory" evidence="3">
    <location>
        <begin position="4"/>
        <end position="115"/>
    </location>
</feature>
<dbReference type="InterPro" id="IPR046947">
    <property type="entry name" value="LytR-like"/>
</dbReference>
<dbReference type="InterPro" id="IPR007492">
    <property type="entry name" value="LytTR_DNA-bd_dom"/>
</dbReference>
<evidence type="ECO:0000256" key="2">
    <source>
        <dbReference type="SAM" id="Coils"/>
    </source>
</evidence>
<reference evidence="5 6" key="1">
    <citation type="submission" date="2016-01" db="EMBL/GenBank/DDBJ databases">
        <title>Genome sequencing of Roseivirga spongicola UST030701-084.</title>
        <authorList>
            <person name="Selvaratnam C."/>
            <person name="Thevarajoo S."/>
            <person name="Goh K.M."/>
            <person name="Ee R."/>
            <person name="Chan K.-G."/>
            <person name="Chong C.S."/>
        </authorList>
    </citation>
    <scope>NUCLEOTIDE SEQUENCE [LARGE SCALE GENOMIC DNA]</scope>
    <source>
        <strain evidence="5 6">UST030701-084</strain>
    </source>
</reference>
<dbReference type="FunFam" id="3.40.50.2300:FF:000051">
    <property type="entry name" value="Two-component response regulator yehT"/>
    <property type="match status" value="1"/>
</dbReference>
<sequence length="243" mass="27819">MNLKCLVVDDEPLAREVILSHISKIDGLELVAECDNALKAFELLKKEAVDLIFLDIQMPKLTGIEFLKVLNPSARIIFTTAYREYALESYELNVADYLLKPISFQRFLKAVNKVLNNHEVEVAELIEQQDALRSDDPHIFLKADRKMVKVYLKDILYIESLKDYVRIKLPGKEVISLQKISFLEEKLPEDCFVRIHRSFIVPLKRIEAFSNSAVEVNGVELPIGRNYKDAVLELLNSSKSILG</sequence>
<dbReference type="PANTHER" id="PTHR37299">
    <property type="entry name" value="TRANSCRIPTIONAL REGULATOR-RELATED"/>
    <property type="match status" value="1"/>
</dbReference>
<dbReference type="InterPro" id="IPR001789">
    <property type="entry name" value="Sig_transdc_resp-reg_receiver"/>
</dbReference>
<dbReference type="AlphaFoldDB" id="A0A150X4Y0"/>
<dbReference type="SMART" id="SM00850">
    <property type="entry name" value="LytTR"/>
    <property type="match status" value="1"/>
</dbReference>
<dbReference type="RefSeq" id="WP_068222571.1">
    <property type="nucleotide sequence ID" value="NZ_CP139724.1"/>
</dbReference>
<dbReference type="InterPro" id="IPR011006">
    <property type="entry name" value="CheY-like_superfamily"/>
</dbReference>
<dbReference type="Gene3D" id="3.40.50.2300">
    <property type="match status" value="1"/>
</dbReference>
<proteinExistence type="predicted"/>
<dbReference type="GO" id="GO:0000156">
    <property type="term" value="F:phosphorelay response regulator activity"/>
    <property type="evidence" value="ECO:0007669"/>
    <property type="project" value="InterPro"/>
</dbReference>
<keyword evidence="2" id="KW-0175">Coiled coil</keyword>
<dbReference type="PROSITE" id="PS50110">
    <property type="entry name" value="RESPONSE_REGULATORY"/>
    <property type="match status" value="1"/>
</dbReference>
<dbReference type="PANTHER" id="PTHR37299:SF1">
    <property type="entry name" value="STAGE 0 SPORULATION PROTEIN A HOMOLOG"/>
    <property type="match status" value="1"/>
</dbReference>
<name>A0A150X4Y0_9BACT</name>
<evidence type="ECO:0000259" key="4">
    <source>
        <dbReference type="PROSITE" id="PS50930"/>
    </source>
</evidence>
<dbReference type="Proteomes" id="UP000075606">
    <property type="component" value="Unassembled WGS sequence"/>
</dbReference>
<comment type="caution">
    <text evidence="5">The sequence shown here is derived from an EMBL/GenBank/DDBJ whole genome shotgun (WGS) entry which is preliminary data.</text>
</comment>
<organism evidence="5 6">
    <name type="scientific">Roseivirga spongicola</name>
    <dbReference type="NCBI Taxonomy" id="333140"/>
    <lineage>
        <taxon>Bacteria</taxon>
        <taxon>Pseudomonadati</taxon>
        <taxon>Bacteroidota</taxon>
        <taxon>Cytophagia</taxon>
        <taxon>Cytophagales</taxon>
        <taxon>Roseivirgaceae</taxon>
        <taxon>Roseivirga</taxon>
    </lineage>
</organism>
<accession>A0A150X4Y0</accession>
<dbReference type="PROSITE" id="PS50930">
    <property type="entry name" value="HTH_LYTTR"/>
    <property type="match status" value="1"/>
</dbReference>
<protein>
    <submittedName>
        <fullName evidence="5">Two-component system response regulator</fullName>
    </submittedName>
</protein>
<dbReference type="EMBL" id="LRPC01000028">
    <property type="protein sequence ID" value="KYG73760.1"/>
    <property type="molecule type" value="Genomic_DNA"/>
</dbReference>
<gene>
    <name evidence="5" type="ORF">AWW68_13855</name>
</gene>
<feature type="domain" description="HTH LytTR-type" evidence="4">
    <location>
        <begin position="139"/>
        <end position="207"/>
    </location>
</feature>
<dbReference type="SUPFAM" id="SSF52172">
    <property type="entry name" value="CheY-like"/>
    <property type="match status" value="1"/>
</dbReference>
<evidence type="ECO:0000259" key="3">
    <source>
        <dbReference type="PROSITE" id="PS50110"/>
    </source>
</evidence>